<evidence type="ECO:0000256" key="1">
    <source>
        <dbReference type="ARBA" id="ARBA00004651"/>
    </source>
</evidence>
<keyword evidence="6 7" id="KW-0472">Membrane</keyword>
<evidence type="ECO:0000259" key="9">
    <source>
        <dbReference type="Pfam" id="PF06750"/>
    </source>
</evidence>
<dbReference type="Proteomes" id="UP000178429">
    <property type="component" value="Unassembled WGS sequence"/>
</dbReference>
<evidence type="ECO:0008006" key="12">
    <source>
        <dbReference type="Google" id="ProtNLM"/>
    </source>
</evidence>
<accession>A0A1F8BZX0</accession>
<feature type="transmembrane region" description="Helical" evidence="7">
    <location>
        <begin position="135"/>
        <end position="156"/>
    </location>
</feature>
<dbReference type="GO" id="GO:0005886">
    <property type="term" value="C:plasma membrane"/>
    <property type="evidence" value="ECO:0007669"/>
    <property type="project" value="UniProtKB-SubCell"/>
</dbReference>
<evidence type="ECO:0000259" key="8">
    <source>
        <dbReference type="Pfam" id="PF01478"/>
    </source>
</evidence>
<feature type="domain" description="Prepilin peptidase A24 N-terminal" evidence="9">
    <location>
        <begin position="8"/>
        <end position="90"/>
    </location>
</feature>
<keyword evidence="3" id="KW-1003">Cell membrane</keyword>
<comment type="similarity">
    <text evidence="2">Belongs to the peptidase A24 family.</text>
</comment>
<evidence type="ECO:0000256" key="3">
    <source>
        <dbReference type="ARBA" id="ARBA00022475"/>
    </source>
</evidence>
<feature type="transmembrane region" description="Helical" evidence="7">
    <location>
        <begin position="96"/>
        <end position="114"/>
    </location>
</feature>
<evidence type="ECO:0000256" key="2">
    <source>
        <dbReference type="ARBA" id="ARBA00005801"/>
    </source>
</evidence>
<feature type="transmembrane region" description="Helical" evidence="7">
    <location>
        <begin position="6"/>
        <end position="23"/>
    </location>
</feature>
<evidence type="ECO:0000256" key="6">
    <source>
        <dbReference type="ARBA" id="ARBA00023136"/>
    </source>
</evidence>
<dbReference type="GO" id="GO:0006465">
    <property type="term" value="P:signal peptide processing"/>
    <property type="evidence" value="ECO:0007669"/>
    <property type="project" value="TreeGrafter"/>
</dbReference>
<feature type="transmembrane region" description="Helical" evidence="7">
    <location>
        <begin position="212"/>
        <end position="230"/>
    </location>
</feature>
<keyword evidence="5 7" id="KW-1133">Transmembrane helix</keyword>
<dbReference type="Pfam" id="PF06750">
    <property type="entry name" value="A24_N_bact"/>
    <property type="match status" value="1"/>
</dbReference>
<dbReference type="STRING" id="1802525.A2975_00555"/>
<dbReference type="PANTHER" id="PTHR30487">
    <property type="entry name" value="TYPE 4 PREPILIN-LIKE PROTEINS LEADER PEPTIDE-PROCESSING ENZYME"/>
    <property type="match status" value="1"/>
</dbReference>
<comment type="subcellular location">
    <subcellularLocation>
        <location evidence="1">Cell membrane</location>
        <topology evidence="1">Multi-pass membrane protein</topology>
    </subcellularLocation>
</comment>
<evidence type="ECO:0000313" key="11">
    <source>
        <dbReference type="Proteomes" id="UP000178429"/>
    </source>
</evidence>
<comment type="caution">
    <text evidence="10">The sequence shown here is derived from an EMBL/GenBank/DDBJ whole genome shotgun (WGS) entry which is preliminary data.</text>
</comment>
<dbReference type="Gene3D" id="1.20.120.1220">
    <property type="match status" value="1"/>
</dbReference>
<dbReference type="InterPro" id="IPR050882">
    <property type="entry name" value="Prepilin_peptidase/N-MTase"/>
</dbReference>
<gene>
    <name evidence="10" type="ORF">A2975_00555</name>
</gene>
<evidence type="ECO:0000256" key="4">
    <source>
        <dbReference type="ARBA" id="ARBA00022692"/>
    </source>
</evidence>
<evidence type="ECO:0000256" key="7">
    <source>
        <dbReference type="SAM" id="Phobius"/>
    </source>
</evidence>
<dbReference type="GO" id="GO:0004190">
    <property type="term" value="F:aspartic-type endopeptidase activity"/>
    <property type="evidence" value="ECO:0007669"/>
    <property type="project" value="InterPro"/>
</dbReference>
<dbReference type="Pfam" id="PF01478">
    <property type="entry name" value="Peptidase_A24"/>
    <property type="match status" value="1"/>
</dbReference>
<evidence type="ECO:0000313" key="10">
    <source>
        <dbReference type="EMBL" id="OGM68848.1"/>
    </source>
</evidence>
<sequence>MLIWLVALGLAVGSFLGALTWRLPRGQKITAGRSVCPHCRHKITWYHNIPVFSYLVLQGKCSYCKKKISVRYPLIEIGTALVFMALGWRFGLSLDLVFYLIVASVALAVLVIDFEHQIIPDSLVFVGLAVGLTRFSYAFVLAGFLAATFLLLTNLVTRGRGMGLGDVKLALFLGTVLGPKLTVVWLMISFITGALVGLALIIFGKTSFGKKIAFGPFLVIGFFVTVLVGSV</sequence>
<dbReference type="EMBL" id="MGHL01000017">
    <property type="protein sequence ID" value="OGM68848.1"/>
    <property type="molecule type" value="Genomic_DNA"/>
</dbReference>
<feature type="transmembrane region" description="Helical" evidence="7">
    <location>
        <begin position="183"/>
        <end position="203"/>
    </location>
</feature>
<protein>
    <recommendedName>
        <fullName evidence="12">Prepilin peptidase</fullName>
    </recommendedName>
</protein>
<proteinExistence type="inferred from homology"/>
<organism evidence="10 11">
    <name type="scientific">Candidatus Woesebacteria bacterium RIFCSPLOWO2_01_FULL_44_14</name>
    <dbReference type="NCBI Taxonomy" id="1802525"/>
    <lineage>
        <taxon>Bacteria</taxon>
        <taxon>Candidatus Woeseibacteriota</taxon>
    </lineage>
</organism>
<feature type="transmembrane region" description="Helical" evidence="7">
    <location>
        <begin position="72"/>
        <end position="90"/>
    </location>
</feature>
<evidence type="ECO:0000256" key="5">
    <source>
        <dbReference type="ARBA" id="ARBA00022989"/>
    </source>
</evidence>
<feature type="domain" description="Prepilin type IV endopeptidase peptidase" evidence="8">
    <location>
        <begin position="100"/>
        <end position="198"/>
    </location>
</feature>
<keyword evidence="4 7" id="KW-0812">Transmembrane</keyword>
<dbReference type="AlphaFoldDB" id="A0A1F8BZX0"/>
<reference evidence="10 11" key="1">
    <citation type="journal article" date="2016" name="Nat. Commun.">
        <title>Thousands of microbial genomes shed light on interconnected biogeochemical processes in an aquifer system.</title>
        <authorList>
            <person name="Anantharaman K."/>
            <person name="Brown C.T."/>
            <person name="Hug L.A."/>
            <person name="Sharon I."/>
            <person name="Castelle C.J."/>
            <person name="Probst A.J."/>
            <person name="Thomas B.C."/>
            <person name="Singh A."/>
            <person name="Wilkins M.J."/>
            <person name="Karaoz U."/>
            <person name="Brodie E.L."/>
            <person name="Williams K.H."/>
            <person name="Hubbard S.S."/>
            <person name="Banfield J.F."/>
        </authorList>
    </citation>
    <scope>NUCLEOTIDE SEQUENCE [LARGE SCALE GENOMIC DNA]</scope>
</reference>
<dbReference type="PANTHER" id="PTHR30487:SF0">
    <property type="entry name" value="PREPILIN LEADER PEPTIDASE_N-METHYLTRANSFERASE-RELATED"/>
    <property type="match status" value="1"/>
</dbReference>
<dbReference type="InterPro" id="IPR000045">
    <property type="entry name" value="Prepilin_IV_endopep_pep"/>
</dbReference>
<dbReference type="InterPro" id="IPR010627">
    <property type="entry name" value="Prepilin_pept_A24_N"/>
</dbReference>
<name>A0A1F8BZX0_9BACT</name>